<proteinExistence type="predicted"/>
<keyword evidence="4" id="KW-1185">Reference proteome</keyword>
<feature type="chain" id="PRO_5042930216" evidence="2">
    <location>
        <begin position="20"/>
        <end position="522"/>
    </location>
</feature>
<accession>A0AAN8NJT2</accession>
<dbReference type="AlphaFoldDB" id="A0AAN8NJT2"/>
<name>A0AAN8NJT2_9PEZI</name>
<reference evidence="3 4" key="1">
    <citation type="submission" date="2019-10" db="EMBL/GenBank/DDBJ databases">
        <authorList>
            <person name="Palmer J.M."/>
        </authorList>
    </citation>
    <scope>NUCLEOTIDE SEQUENCE [LARGE SCALE GENOMIC DNA]</scope>
    <source>
        <strain evidence="3 4">TWF506</strain>
    </source>
</reference>
<evidence type="ECO:0000256" key="2">
    <source>
        <dbReference type="SAM" id="SignalP"/>
    </source>
</evidence>
<protein>
    <submittedName>
        <fullName evidence="3">Uncharacterized protein</fullName>
    </submittedName>
</protein>
<evidence type="ECO:0000256" key="1">
    <source>
        <dbReference type="SAM" id="MobiDB-lite"/>
    </source>
</evidence>
<gene>
    <name evidence="3" type="ORF">TWF506_004302</name>
</gene>
<feature type="region of interest" description="Disordered" evidence="1">
    <location>
        <begin position="128"/>
        <end position="148"/>
    </location>
</feature>
<sequence length="522" mass="56580">MRFAIGAFAFLALSGSVSAQCDGSCECEVDDCFQALAGSLPFMNQANVEVCRDQLWDHSTWGESTSTVTSYVMDGAITRTISETEITTVTEGTTTVETVTATVTETLTTTSGVGSFTGEVFTTVKAPLRRRRRKRQQKDVPSSASACSDFPRYSSACICIGVAAEGTRWTKVPVVTTTITATASATVTITTTEVGNFAGTTETSTLEKTATQEVIIPRTTSFVIQLTQDDANGLARGYFLKSEPDPNNNNLRRLLFTDNVEEATLYKADGSGVITTDADDLGFGRDAATTGPGIWQESASGRTGWVDYICKLTAERLISCNDQTRTFFAYDPNNNLKMRAYTYLNNLLPQGCIGPIVMMAVPAHTKDVAPAAAINAVIRSRTGSNNSPYEGWYMGQQFQQSQPFPRIRFFESIDDAIIFRVDPVNGNIFGPNTAPFSAANPASESQPTPFLIGGFDSGHLIRHLLADLPGTNVLLQYPPDYRWLGAVIVDQQNPGTPFFRFHTSSAMLADEAGPLTFDIVRV</sequence>
<evidence type="ECO:0000313" key="4">
    <source>
        <dbReference type="Proteomes" id="UP001307849"/>
    </source>
</evidence>
<comment type="caution">
    <text evidence="3">The sequence shown here is derived from an EMBL/GenBank/DDBJ whole genome shotgun (WGS) entry which is preliminary data.</text>
</comment>
<keyword evidence="2" id="KW-0732">Signal</keyword>
<evidence type="ECO:0000313" key="3">
    <source>
        <dbReference type="EMBL" id="KAK6498059.1"/>
    </source>
</evidence>
<dbReference type="EMBL" id="JAVHJM010000014">
    <property type="protein sequence ID" value="KAK6498059.1"/>
    <property type="molecule type" value="Genomic_DNA"/>
</dbReference>
<feature type="signal peptide" evidence="2">
    <location>
        <begin position="1"/>
        <end position="19"/>
    </location>
</feature>
<organism evidence="3 4">
    <name type="scientific">Arthrobotrys conoides</name>
    <dbReference type="NCBI Taxonomy" id="74498"/>
    <lineage>
        <taxon>Eukaryota</taxon>
        <taxon>Fungi</taxon>
        <taxon>Dikarya</taxon>
        <taxon>Ascomycota</taxon>
        <taxon>Pezizomycotina</taxon>
        <taxon>Orbiliomycetes</taxon>
        <taxon>Orbiliales</taxon>
        <taxon>Orbiliaceae</taxon>
        <taxon>Arthrobotrys</taxon>
    </lineage>
</organism>
<dbReference type="Proteomes" id="UP001307849">
    <property type="component" value="Unassembled WGS sequence"/>
</dbReference>